<evidence type="ECO:0000313" key="2">
    <source>
        <dbReference type="Proteomes" id="UP001207468"/>
    </source>
</evidence>
<organism evidence="1 2">
    <name type="scientific">Russula earlei</name>
    <dbReference type="NCBI Taxonomy" id="71964"/>
    <lineage>
        <taxon>Eukaryota</taxon>
        <taxon>Fungi</taxon>
        <taxon>Dikarya</taxon>
        <taxon>Basidiomycota</taxon>
        <taxon>Agaricomycotina</taxon>
        <taxon>Agaricomycetes</taxon>
        <taxon>Russulales</taxon>
        <taxon>Russulaceae</taxon>
        <taxon>Russula</taxon>
    </lineage>
</organism>
<protein>
    <submittedName>
        <fullName evidence="1">Uncharacterized protein</fullName>
    </submittedName>
</protein>
<dbReference type="EMBL" id="JAGFNK010000478">
    <property type="protein sequence ID" value="KAI9449705.1"/>
    <property type="molecule type" value="Genomic_DNA"/>
</dbReference>
<evidence type="ECO:0000313" key="1">
    <source>
        <dbReference type="EMBL" id="KAI9449705.1"/>
    </source>
</evidence>
<keyword evidence="2" id="KW-1185">Reference proteome</keyword>
<proteinExistence type="predicted"/>
<reference evidence="1" key="1">
    <citation type="submission" date="2021-03" db="EMBL/GenBank/DDBJ databases">
        <title>Evolutionary priming and transition to the ectomycorrhizal habit in an iconic lineage of mushroom-forming fungi: is preadaptation a requirement?</title>
        <authorList>
            <consortium name="DOE Joint Genome Institute"/>
            <person name="Looney B.P."/>
            <person name="Miyauchi S."/>
            <person name="Morin E."/>
            <person name="Drula E."/>
            <person name="Courty P.E."/>
            <person name="Chicoki N."/>
            <person name="Fauchery L."/>
            <person name="Kohler A."/>
            <person name="Kuo A."/>
            <person name="LaButti K."/>
            <person name="Pangilinan J."/>
            <person name="Lipzen A."/>
            <person name="Riley R."/>
            <person name="Andreopoulos W."/>
            <person name="He G."/>
            <person name="Johnson J."/>
            <person name="Barry K.W."/>
            <person name="Grigoriev I.V."/>
            <person name="Nagy L."/>
            <person name="Hibbett D."/>
            <person name="Henrissat B."/>
            <person name="Matheny P.B."/>
            <person name="Labbe J."/>
            <person name="Martin A.F."/>
        </authorList>
    </citation>
    <scope>NUCLEOTIDE SEQUENCE</scope>
    <source>
        <strain evidence="1">BPL698</strain>
    </source>
</reference>
<dbReference type="Proteomes" id="UP001207468">
    <property type="component" value="Unassembled WGS sequence"/>
</dbReference>
<accession>A0ACC0TUH1</accession>
<sequence>MRLGGAEGAETVVAEGRAEAVDGGEAKVAWAEVVAVAAGDASDTADGAETTVLALLLVMVLLLLLLLVLVMERRAEVATEVSEMTAGVAVAKTAEAGEAEVTVVVGDGGDMADSTDPDGAEVKRSRWGAASHKSRRRHQSSSANQPGYSLKLLTYSSSPITTLDLLSGVLCSSSSGRVLFEAVCGIPMSAVSLLMIRMGPLQSLRRRHTMIPSPGDTINLASQVEFKDAKE</sequence>
<name>A0ACC0TUH1_9AGAM</name>
<comment type="caution">
    <text evidence="1">The sequence shown here is derived from an EMBL/GenBank/DDBJ whole genome shotgun (WGS) entry which is preliminary data.</text>
</comment>
<gene>
    <name evidence="1" type="ORF">F5148DRAFT_1370976</name>
</gene>